<keyword evidence="7" id="KW-1185">Reference proteome</keyword>
<sequence>MSSLGDSVKLPCGLVFPNRLAKAAMAELLAGSGNAPTPSLLKVYDQWAKGNWGAVLTGNVQVDVNHLGSPFDPALSDEYTDPETNKGLLDTWSKYAEASQQHGTPSIVQVCHPGRQSLRFAGRRGIFASPIAPSAIPLDMGDGFFQRWMSWFVFPPPREMTQADIDLVTRQFVDTARLMADAGFSGIELHGAHGYLIDQFLNPKSNIRTDAYGGNAANRARFVLDIIRQTRAVVPPTFCIGIKLNSADYNSSSFEDTMTQIGLLNEAGIDFLEVSGGTYEDPKMWDPNHSQPQKPKSTTTATREAFFLEFASAVRTRYPSLILMLTGGFRTRAGANYALSQNACDVIGIGRPAAIDPAFADRLLDEGLGEDEAKLNLGRVKMPAWMGWIPLRAVGAGWESSYYTQQIQRIAKGLRTIVPV</sequence>
<evidence type="ECO:0000313" key="6">
    <source>
        <dbReference type="EMBL" id="KAL2832889.1"/>
    </source>
</evidence>
<keyword evidence="3" id="KW-0288">FMN</keyword>
<evidence type="ECO:0000256" key="1">
    <source>
        <dbReference type="ARBA" id="ARBA00005979"/>
    </source>
</evidence>
<evidence type="ECO:0000313" key="7">
    <source>
        <dbReference type="Proteomes" id="UP001610335"/>
    </source>
</evidence>
<reference evidence="6 7" key="1">
    <citation type="submission" date="2024-07" db="EMBL/GenBank/DDBJ databases">
        <title>Section-level genome sequencing and comparative genomics of Aspergillus sections Usti and Cavernicolus.</title>
        <authorList>
            <consortium name="Lawrence Berkeley National Laboratory"/>
            <person name="Nybo J.L."/>
            <person name="Vesth T.C."/>
            <person name="Theobald S."/>
            <person name="Frisvad J.C."/>
            <person name="Larsen T.O."/>
            <person name="Kjaerboelling I."/>
            <person name="Rothschild-Mancinelli K."/>
            <person name="Lyhne E.K."/>
            <person name="Kogle M.E."/>
            <person name="Barry K."/>
            <person name="Clum A."/>
            <person name="Na H."/>
            <person name="Ledsgaard L."/>
            <person name="Lin J."/>
            <person name="Lipzen A."/>
            <person name="Kuo A."/>
            <person name="Riley R."/>
            <person name="Mondo S."/>
            <person name="LaButti K."/>
            <person name="Haridas S."/>
            <person name="Pangalinan J."/>
            <person name="Salamov A.A."/>
            <person name="Simmons B.A."/>
            <person name="Magnuson J.K."/>
            <person name="Chen J."/>
            <person name="Drula E."/>
            <person name="Henrissat B."/>
            <person name="Wiebenga A."/>
            <person name="Lubbers R.J."/>
            <person name="Gomes A.C."/>
            <person name="Makela M.R."/>
            <person name="Stajich J."/>
            <person name="Grigoriev I.V."/>
            <person name="Mortensen U.H."/>
            <person name="De vries R.P."/>
            <person name="Baker S.E."/>
            <person name="Andersen M.R."/>
        </authorList>
    </citation>
    <scope>NUCLEOTIDE SEQUENCE [LARGE SCALE GENOMIC DNA]</scope>
    <source>
        <strain evidence="6 7">CBS 600.67</strain>
    </source>
</reference>
<evidence type="ECO:0000256" key="4">
    <source>
        <dbReference type="ARBA" id="ARBA00023002"/>
    </source>
</evidence>
<proteinExistence type="inferred from homology"/>
<dbReference type="InterPro" id="IPR013785">
    <property type="entry name" value="Aldolase_TIM"/>
</dbReference>
<dbReference type="SUPFAM" id="SSF51395">
    <property type="entry name" value="FMN-linked oxidoreductases"/>
    <property type="match status" value="1"/>
</dbReference>
<dbReference type="InterPro" id="IPR051799">
    <property type="entry name" value="NADH_flavin_oxidoreductase"/>
</dbReference>
<dbReference type="Proteomes" id="UP001610335">
    <property type="component" value="Unassembled WGS sequence"/>
</dbReference>
<keyword evidence="4" id="KW-0560">Oxidoreductase</keyword>
<dbReference type="Gene3D" id="3.20.20.70">
    <property type="entry name" value="Aldolase class I"/>
    <property type="match status" value="1"/>
</dbReference>
<gene>
    <name evidence="6" type="ORF">BDW59DRAFT_138839</name>
</gene>
<protein>
    <recommendedName>
        <fullName evidence="5">NADH:flavin oxidoreductase/NADH oxidase N-terminal domain-containing protein</fullName>
    </recommendedName>
</protein>
<keyword evidence="2" id="KW-0285">Flavoprotein</keyword>
<dbReference type="InterPro" id="IPR001155">
    <property type="entry name" value="OxRdtase_FMN_N"/>
</dbReference>
<name>A0ABR4J067_9EURO</name>
<accession>A0ABR4J067</accession>
<comment type="similarity">
    <text evidence="1">Belongs to the NADH:flavin oxidoreductase/NADH oxidase family.</text>
</comment>
<dbReference type="EMBL" id="JBFXLS010000005">
    <property type="protein sequence ID" value="KAL2832889.1"/>
    <property type="molecule type" value="Genomic_DNA"/>
</dbReference>
<dbReference type="PANTHER" id="PTHR43656:SF2">
    <property type="entry name" value="BINDING OXIDOREDUCTASE, PUTATIVE (AFU_ORTHOLOGUE AFUA_2G08260)-RELATED"/>
    <property type="match status" value="1"/>
</dbReference>
<comment type="caution">
    <text evidence="6">The sequence shown here is derived from an EMBL/GenBank/DDBJ whole genome shotgun (WGS) entry which is preliminary data.</text>
</comment>
<dbReference type="Pfam" id="PF00724">
    <property type="entry name" value="Oxidored_FMN"/>
    <property type="match status" value="1"/>
</dbReference>
<evidence type="ECO:0000256" key="2">
    <source>
        <dbReference type="ARBA" id="ARBA00022630"/>
    </source>
</evidence>
<dbReference type="PANTHER" id="PTHR43656">
    <property type="entry name" value="BINDING OXIDOREDUCTASE, PUTATIVE (AFU_ORTHOLOGUE AFUA_2G08260)-RELATED"/>
    <property type="match status" value="1"/>
</dbReference>
<organism evidence="6 7">
    <name type="scientific">Aspergillus cavernicola</name>
    <dbReference type="NCBI Taxonomy" id="176166"/>
    <lineage>
        <taxon>Eukaryota</taxon>
        <taxon>Fungi</taxon>
        <taxon>Dikarya</taxon>
        <taxon>Ascomycota</taxon>
        <taxon>Pezizomycotina</taxon>
        <taxon>Eurotiomycetes</taxon>
        <taxon>Eurotiomycetidae</taxon>
        <taxon>Eurotiales</taxon>
        <taxon>Aspergillaceae</taxon>
        <taxon>Aspergillus</taxon>
        <taxon>Aspergillus subgen. Nidulantes</taxon>
    </lineage>
</organism>
<evidence type="ECO:0000256" key="3">
    <source>
        <dbReference type="ARBA" id="ARBA00022643"/>
    </source>
</evidence>
<feature type="domain" description="NADH:flavin oxidoreductase/NADH oxidase N-terminal" evidence="5">
    <location>
        <begin position="18"/>
        <end position="363"/>
    </location>
</feature>
<evidence type="ECO:0000259" key="5">
    <source>
        <dbReference type="Pfam" id="PF00724"/>
    </source>
</evidence>
<dbReference type="CDD" id="cd04733">
    <property type="entry name" value="OYE_like_2_FMN"/>
    <property type="match status" value="1"/>
</dbReference>